<sequence>MATAENVRRLVKACLSEDLNRLAPSEGDITASLIPLHTISQAYIISREKAVFCGKAWGDEVFKQLGGAVKVEWLIEDGDVMEENQRICNLEGPSRDILTGERTMLNIIQTLSGTATATRVYVNAIEGTGVRLLDTRKTIPGMRNAQKYAVYCAGGVNHRCGLYDAFLIKENHIAAAGSIASAVEQARANFPGKPVEVEVENMNEFCQALEAGVDRIMLDNFSTALMREAVIINQGQAELEASGNVTIETIRQVAETGVDFISVGALTKHIRAVDFSMRIESPNQY</sequence>
<feature type="binding site" evidence="13">
    <location>
        <position position="169"/>
    </location>
    <ligand>
        <name>substrate</name>
    </ligand>
</feature>
<evidence type="ECO:0000256" key="11">
    <source>
        <dbReference type="ARBA" id="ARBA00069173"/>
    </source>
</evidence>
<dbReference type="InterPro" id="IPR004393">
    <property type="entry name" value="NadC"/>
</dbReference>
<dbReference type="InterPro" id="IPR027277">
    <property type="entry name" value="NadC/ModD"/>
</dbReference>
<evidence type="ECO:0000313" key="16">
    <source>
        <dbReference type="EMBL" id="GGA74568.1"/>
    </source>
</evidence>
<dbReference type="InterPro" id="IPR037128">
    <property type="entry name" value="Quinolinate_PRibosylTase_N_sf"/>
</dbReference>
<dbReference type="Proteomes" id="UP000619743">
    <property type="component" value="Unassembled WGS sequence"/>
</dbReference>
<dbReference type="Gene3D" id="3.90.1170.20">
    <property type="entry name" value="Quinolinate phosphoribosyl transferase, N-terminal domain"/>
    <property type="match status" value="1"/>
</dbReference>
<evidence type="ECO:0000256" key="5">
    <source>
        <dbReference type="ARBA" id="ARBA00011944"/>
    </source>
</evidence>
<dbReference type="Pfam" id="PF02749">
    <property type="entry name" value="QRPTase_N"/>
    <property type="match status" value="1"/>
</dbReference>
<evidence type="ECO:0000256" key="1">
    <source>
        <dbReference type="ARBA" id="ARBA00003237"/>
    </source>
</evidence>
<name>A0A8J2XNS8_9GAMM</name>
<evidence type="ECO:0000256" key="2">
    <source>
        <dbReference type="ARBA" id="ARBA00004893"/>
    </source>
</evidence>
<evidence type="ECO:0000256" key="7">
    <source>
        <dbReference type="ARBA" id="ARBA00022676"/>
    </source>
</evidence>
<proteinExistence type="inferred from homology"/>
<protein>
    <recommendedName>
        <fullName evidence="11">Probable nicotinate-nucleotide pyrophosphorylase [carboxylating]</fullName>
        <ecNumber evidence="5">2.4.2.19</ecNumber>
    </recommendedName>
    <alternativeName>
        <fullName evidence="9">Quinolinate phosphoribosyltransferase [decarboxylating]</fullName>
    </alternativeName>
</protein>
<organism evidence="16 17">
    <name type="scientific">Neiella marina</name>
    <dbReference type="NCBI Taxonomy" id="508461"/>
    <lineage>
        <taxon>Bacteria</taxon>
        <taxon>Pseudomonadati</taxon>
        <taxon>Pseudomonadota</taxon>
        <taxon>Gammaproteobacteria</taxon>
        <taxon>Alteromonadales</taxon>
        <taxon>Echinimonadaceae</taxon>
        <taxon>Neiella</taxon>
    </lineage>
</organism>
<dbReference type="InterPro" id="IPR002638">
    <property type="entry name" value="Quinolinate_PRibosylTrfase_C"/>
</dbReference>
<evidence type="ECO:0000259" key="14">
    <source>
        <dbReference type="Pfam" id="PF01729"/>
    </source>
</evidence>
<keyword evidence="7 12" id="KW-0328">Glycosyltransferase</keyword>
<evidence type="ECO:0000256" key="10">
    <source>
        <dbReference type="ARBA" id="ARBA00047445"/>
    </source>
</evidence>
<dbReference type="GO" id="GO:0004514">
    <property type="term" value="F:nicotinate-nucleotide diphosphorylase (carboxylating) activity"/>
    <property type="evidence" value="ECO:0007669"/>
    <property type="project" value="UniProtKB-EC"/>
</dbReference>
<evidence type="ECO:0000256" key="9">
    <source>
        <dbReference type="ARBA" id="ARBA00033102"/>
    </source>
</evidence>
<dbReference type="Gene3D" id="3.20.20.70">
    <property type="entry name" value="Aldolase class I"/>
    <property type="match status" value="1"/>
</dbReference>
<comment type="similarity">
    <text evidence="3 12">Belongs to the NadC/ModD family.</text>
</comment>
<evidence type="ECO:0000313" key="17">
    <source>
        <dbReference type="Proteomes" id="UP000619743"/>
    </source>
</evidence>
<dbReference type="EC" id="2.4.2.19" evidence="5"/>
<dbReference type="PIRSF" id="PIRSF006250">
    <property type="entry name" value="NadC_ModD"/>
    <property type="match status" value="1"/>
</dbReference>
<dbReference type="GO" id="GO:0009435">
    <property type="term" value="P:NAD+ biosynthetic process"/>
    <property type="evidence" value="ECO:0007669"/>
    <property type="project" value="UniProtKB-UniPathway"/>
</dbReference>
<comment type="caution">
    <text evidence="16">The sequence shown here is derived from an EMBL/GenBank/DDBJ whole genome shotgun (WGS) entry which is preliminary data.</text>
</comment>
<dbReference type="Pfam" id="PF01729">
    <property type="entry name" value="QRPTase_C"/>
    <property type="match status" value="1"/>
</dbReference>
<evidence type="ECO:0000256" key="12">
    <source>
        <dbReference type="PIRNR" id="PIRNR006250"/>
    </source>
</evidence>
<feature type="binding site" evidence="13">
    <location>
        <position position="102"/>
    </location>
    <ligand>
        <name>substrate</name>
    </ligand>
</feature>
<dbReference type="InterPro" id="IPR013785">
    <property type="entry name" value="Aldolase_TIM"/>
</dbReference>
<evidence type="ECO:0000256" key="8">
    <source>
        <dbReference type="ARBA" id="ARBA00022679"/>
    </source>
</evidence>
<dbReference type="GO" id="GO:0034213">
    <property type="term" value="P:quinolinate catabolic process"/>
    <property type="evidence" value="ECO:0007669"/>
    <property type="project" value="TreeGrafter"/>
</dbReference>
<evidence type="ECO:0000256" key="6">
    <source>
        <dbReference type="ARBA" id="ARBA00022642"/>
    </source>
</evidence>
<dbReference type="EMBL" id="BMDX01000006">
    <property type="protein sequence ID" value="GGA74568.1"/>
    <property type="molecule type" value="Genomic_DNA"/>
</dbReference>
<evidence type="ECO:0000256" key="4">
    <source>
        <dbReference type="ARBA" id="ARBA00011218"/>
    </source>
</evidence>
<dbReference type="InterPro" id="IPR022412">
    <property type="entry name" value="Quinolinate_PRibosylTrfase_N"/>
</dbReference>
<evidence type="ECO:0000259" key="15">
    <source>
        <dbReference type="Pfam" id="PF02749"/>
    </source>
</evidence>
<feature type="domain" description="Quinolinate phosphoribosyl transferase N-terminal" evidence="15">
    <location>
        <begin position="28"/>
        <end position="112"/>
    </location>
</feature>
<dbReference type="SUPFAM" id="SSF51690">
    <property type="entry name" value="Nicotinate/Quinolinate PRTase C-terminal domain-like"/>
    <property type="match status" value="1"/>
</dbReference>
<dbReference type="SUPFAM" id="SSF54675">
    <property type="entry name" value="Nicotinate/Quinolinate PRTase N-terminal domain-like"/>
    <property type="match status" value="1"/>
</dbReference>
<dbReference type="PANTHER" id="PTHR32179:SF3">
    <property type="entry name" value="NICOTINATE-NUCLEOTIDE PYROPHOSPHORYLASE [CARBOXYLATING]"/>
    <property type="match status" value="1"/>
</dbReference>
<feature type="binding site" evidence="13">
    <location>
        <position position="219"/>
    </location>
    <ligand>
        <name>substrate</name>
    </ligand>
</feature>
<comment type="subunit">
    <text evidence="4">Hexamer formed by 3 homodimers.</text>
</comment>
<evidence type="ECO:0000256" key="13">
    <source>
        <dbReference type="PIRSR" id="PIRSR006250-1"/>
    </source>
</evidence>
<dbReference type="FunFam" id="3.20.20.70:FF:000030">
    <property type="entry name" value="Nicotinate-nucleotide pyrophosphorylase, carboxylating"/>
    <property type="match status" value="1"/>
</dbReference>
<dbReference type="PANTHER" id="PTHR32179">
    <property type="entry name" value="NICOTINATE-NUCLEOTIDE PYROPHOSPHORYLASE [CARBOXYLATING]"/>
    <property type="match status" value="1"/>
</dbReference>
<keyword evidence="8 12" id="KW-0808">Transferase</keyword>
<feature type="binding site" evidence="13">
    <location>
        <begin position="242"/>
        <end position="244"/>
    </location>
    <ligand>
        <name>substrate</name>
    </ligand>
</feature>
<comment type="pathway">
    <text evidence="2">Cofactor biosynthesis; NAD(+) biosynthesis; nicotinate D-ribonucleotide from quinolinate: step 1/1.</text>
</comment>
<dbReference type="NCBIfam" id="TIGR00078">
    <property type="entry name" value="nadC"/>
    <property type="match status" value="1"/>
</dbReference>
<feature type="binding site" evidence="13">
    <location>
        <begin position="263"/>
        <end position="265"/>
    </location>
    <ligand>
        <name>substrate</name>
    </ligand>
</feature>
<feature type="binding site" evidence="13">
    <location>
        <position position="198"/>
    </location>
    <ligand>
        <name>substrate</name>
    </ligand>
</feature>
<evidence type="ECO:0000256" key="3">
    <source>
        <dbReference type="ARBA" id="ARBA00009400"/>
    </source>
</evidence>
<gene>
    <name evidence="16" type="ORF">GCM10011369_15490</name>
</gene>
<feature type="binding site" evidence="13">
    <location>
        <position position="159"/>
    </location>
    <ligand>
        <name>substrate</name>
    </ligand>
</feature>
<keyword evidence="17" id="KW-1185">Reference proteome</keyword>
<dbReference type="InterPro" id="IPR036068">
    <property type="entry name" value="Nicotinate_pribotase-like_C"/>
</dbReference>
<comment type="catalytic activity">
    <reaction evidence="10">
        <text>nicotinate beta-D-ribonucleotide + CO2 + diphosphate = quinolinate + 5-phospho-alpha-D-ribose 1-diphosphate + 2 H(+)</text>
        <dbReference type="Rhea" id="RHEA:12733"/>
        <dbReference type="ChEBI" id="CHEBI:15378"/>
        <dbReference type="ChEBI" id="CHEBI:16526"/>
        <dbReference type="ChEBI" id="CHEBI:29959"/>
        <dbReference type="ChEBI" id="CHEBI:33019"/>
        <dbReference type="ChEBI" id="CHEBI:57502"/>
        <dbReference type="ChEBI" id="CHEBI:58017"/>
        <dbReference type="EC" id="2.4.2.19"/>
    </reaction>
</comment>
<dbReference type="GO" id="GO:0005737">
    <property type="term" value="C:cytoplasm"/>
    <property type="evidence" value="ECO:0007669"/>
    <property type="project" value="TreeGrafter"/>
</dbReference>
<comment type="function">
    <text evidence="1">Involved in the catabolism of quinolinic acid (QA).</text>
</comment>
<reference evidence="17" key="1">
    <citation type="journal article" date="2019" name="Int. J. Syst. Evol. Microbiol.">
        <title>The Global Catalogue of Microorganisms (GCM) 10K type strain sequencing project: providing services to taxonomists for standard genome sequencing and annotation.</title>
        <authorList>
            <consortium name="The Broad Institute Genomics Platform"/>
            <consortium name="The Broad Institute Genome Sequencing Center for Infectious Disease"/>
            <person name="Wu L."/>
            <person name="Ma J."/>
        </authorList>
    </citation>
    <scope>NUCLEOTIDE SEQUENCE [LARGE SCALE GENOMIC DNA]</scope>
    <source>
        <strain evidence="17">CGMCC 1.10130</strain>
    </source>
</reference>
<dbReference type="CDD" id="cd01572">
    <property type="entry name" value="QPRTase"/>
    <property type="match status" value="1"/>
</dbReference>
<dbReference type="UniPathway" id="UPA00253">
    <property type="reaction ID" value="UER00331"/>
</dbReference>
<feature type="domain" description="Quinolinate phosphoribosyl transferase C-terminal" evidence="14">
    <location>
        <begin position="115"/>
        <end position="278"/>
    </location>
</feature>
<keyword evidence="6" id="KW-0662">Pyridine nucleotide biosynthesis</keyword>
<accession>A0A8J2XNS8</accession>
<dbReference type="AlphaFoldDB" id="A0A8J2XNS8"/>
<feature type="binding site" evidence="13">
    <location>
        <begin position="135"/>
        <end position="137"/>
    </location>
    <ligand>
        <name>substrate</name>
    </ligand>
</feature>
<dbReference type="FunFam" id="3.90.1170.20:FF:000001">
    <property type="entry name" value="Nicotinate-nucleotide diphosphorylase (Carboxylating)"/>
    <property type="match status" value="1"/>
</dbReference>
<dbReference type="RefSeq" id="WP_087505458.1">
    <property type="nucleotide sequence ID" value="NZ_BMDX01000006.1"/>
</dbReference>
<dbReference type="OrthoDB" id="9782546at2"/>